<dbReference type="InterPro" id="IPR046513">
    <property type="entry name" value="DUF6691"/>
</dbReference>
<feature type="transmembrane region" description="Helical" evidence="1">
    <location>
        <begin position="7"/>
        <end position="26"/>
    </location>
</feature>
<dbReference type="AlphaFoldDB" id="A0A4Q0MIL7"/>
<reference evidence="2 3" key="1">
    <citation type="submission" date="2018-12" db="EMBL/GenBank/DDBJ databases">
        <title>bacterium Hansschlegelia zhihuaiae S113.</title>
        <authorList>
            <person name="He J."/>
        </authorList>
    </citation>
    <scope>NUCLEOTIDE SEQUENCE [LARGE SCALE GENOMIC DNA]</scope>
    <source>
        <strain evidence="2 3">S 113</strain>
    </source>
</reference>
<gene>
    <name evidence="2" type="ORF">EK403_12030</name>
</gene>
<protein>
    <submittedName>
        <fullName evidence="2">YeeE/YedE family protein</fullName>
    </submittedName>
</protein>
<proteinExistence type="predicted"/>
<organism evidence="2 3">
    <name type="scientific">Hansschlegelia zhihuaiae</name>
    <dbReference type="NCBI Taxonomy" id="405005"/>
    <lineage>
        <taxon>Bacteria</taxon>
        <taxon>Pseudomonadati</taxon>
        <taxon>Pseudomonadota</taxon>
        <taxon>Alphaproteobacteria</taxon>
        <taxon>Hyphomicrobiales</taxon>
        <taxon>Methylopilaceae</taxon>
        <taxon>Hansschlegelia</taxon>
    </lineage>
</organism>
<evidence type="ECO:0000256" key="1">
    <source>
        <dbReference type="SAM" id="Phobius"/>
    </source>
</evidence>
<dbReference type="Proteomes" id="UP000289708">
    <property type="component" value="Unassembled WGS sequence"/>
</dbReference>
<feature type="transmembrane region" description="Helical" evidence="1">
    <location>
        <begin position="85"/>
        <end position="103"/>
    </location>
</feature>
<feature type="transmembrane region" description="Helical" evidence="1">
    <location>
        <begin position="46"/>
        <end position="64"/>
    </location>
</feature>
<accession>A0A4Q0MIL7</accession>
<feature type="transmembrane region" description="Helical" evidence="1">
    <location>
        <begin position="109"/>
        <end position="132"/>
    </location>
</feature>
<evidence type="ECO:0000313" key="2">
    <source>
        <dbReference type="EMBL" id="RXF73203.1"/>
    </source>
</evidence>
<name>A0A4Q0MIL7_9HYPH</name>
<dbReference type="OrthoDB" id="9790409at2"/>
<comment type="caution">
    <text evidence="2">The sequence shown here is derived from an EMBL/GenBank/DDBJ whole genome shotgun (WGS) entry which is preliminary data.</text>
</comment>
<sequence length="149" mass="15730">MSLVRTIVGGLSGLVFGLGLTVSGMLDPARVRAFLDVAGPWDPSLAFTLCGAVLVASVGVWLSGRMSRPVFDDRFHLPETRTVDDRLVTGAALFGVGWGMAGLCPGPAIASLVLGIPATLFFFVAMVLGMALHDRLSIRSVWRTRSVDG</sequence>
<keyword evidence="1" id="KW-0812">Transmembrane</keyword>
<dbReference type="RefSeq" id="WP_128777734.1">
    <property type="nucleotide sequence ID" value="NZ_RYFI01000010.1"/>
</dbReference>
<dbReference type="EMBL" id="RYFI01000010">
    <property type="protein sequence ID" value="RXF73203.1"/>
    <property type="molecule type" value="Genomic_DNA"/>
</dbReference>
<keyword evidence="1" id="KW-0472">Membrane</keyword>
<dbReference type="Pfam" id="PF20398">
    <property type="entry name" value="DUF6691"/>
    <property type="match status" value="1"/>
</dbReference>
<evidence type="ECO:0000313" key="3">
    <source>
        <dbReference type="Proteomes" id="UP000289708"/>
    </source>
</evidence>
<keyword evidence="3" id="KW-1185">Reference proteome</keyword>
<keyword evidence="1" id="KW-1133">Transmembrane helix</keyword>